<dbReference type="OrthoDB" id="14193at2"/>
<gene>
    <name evidence="2" type="ORF">SAMN06265353_1663</name>
</gene>
<dbReference type="EMBL" id="OBEN01000013">
    <property type="protein sequence ID" value="SNZ16628.1"/>
    <property type="molecule type" value="Genomic_DNA"/>
</dbReference>
<sequence length="154" mass="18315">MIKPFQEFSRYAEWKERFLKEQERIKKIQSEVSNVQDQRLSKAMASMYVGGLEQRLKDEEIKRWTDWAVEKTYRTFNTFPQLSDLELSFLFYCLGKLFVPLLLHEKGVKSESFKKLSEEEQEDAVSDVLDTIWENHLIRILQIIPYVGLNSTTK</sequence>
<evidence type="ECO:0000313" key="3">
    <source>
        <dbReference type="Proteomes" id="UP000218627"/>
    </source>
</evidence>
<evidence type="ECO:0000256" key="1">
    <source>
        <dbReference type="SAM" id="Coils"/>
    </source>
</evidence>
<reference evidence="3" key="1">
    <citation type="submission" date="2017-09" db="EMBL/GenBank/DDBJ databases">
        <authorList>
            <person name="Varghese N."/>
            <person name="Submissions S."/>
        </authorList>
    </citation>
    <scope>NUCLEOTIDE SEQUENCE [LARGE SCALE GENOMIC DNA]</scope>
    <source>
        <strain evidence="3">DSM 2913</strain>
    </source>
</reference>
<accession>A0A285P593</accession>
<keyword evidence="3" id="KW-1185">Reference proteome</keyword>
<dbReference type="RefSeq" id="WP_096603364.1">
    <property type="nucleotide sequence ID" value="NZ_OBEN01000013.1"/>
</dbReference>
<keyword evidence="1" id="KW-0175">Coiled coil</keyword>
<proteinExistence type="predicted"/>
<organism evidence="2 3">
    <name type="scientific">Hydrogenobacter hydrogenophilus</name>
    <dbReference type="NCBI Taxonomy" id="35835"/>
    <lineage>
        <taxon>Bacteria</taxon>
        <taxon>Pseudomonadati</taxon>
        <taxon>Aquificota</taxon>
        <taxon>Aquificia</taxon>
        <taxon>Aquificales</taxon>
        <taxon>Aquificaceae</taxon>
        <taxon>Hydrogenobacter</taxon>
    </lineage>
</organism>
<protein>
    <submittedName>
        <fullName evidence="2">Uncharacterized protein</fullName>
    </submittedName>
</protein>
<evidence type="ECO:0000313" key="2">
    <source>
        <dbReference type="EMBL" id="SNZ16628.1"/>
    </source>
</evidence>
<dbReference type="Proteomes" id="UP000218627">
    <property type="component" value="Unassembled WGS sequence"/>
</dbReference>
<feature type="coiled-coil region" evidence="1">
    <location>
        <begin position="11"/>
        <end position="38"/>
    </location>
</feature>
<name>A0A285P593_9AQUI</name>
<dbReference type="AlphaFoldDB" id="A0A285P593"/>